<dbReference type="Proteomes" id="UP001165444">
    <property type="component" value="Unassembled WGS sequence"/>
</dbReference>
<sequence>MRRESKCIFLFVCFCLLAFLGKAQTNDLGARLKETLAGKAATVGVAVIFNGNELITVNNMYRYPMMSTFKFHQALSVLDYLNKNEKDLNTEILVKQSQLLANTHSPMRDANPKGNFTMSVGDLLKYSLIDSDNNACDVLFDLIGGPKVTEKYIHKLGIEDVAISQTESLMHANPDNCMLNWCKPSSAVLLLETFLQQPICNKSQKLFIQRAMADCSTGKDKLKAGLPKDVLLAHKTGSSDRNEYGYKIADNDMGFVVLPNGQYYTIAVFVMNSRESDKKNARIIADVSRVVYEYFVEHYKK</sequence>
<dbReference type="EMBL" id="JAKZMM010000006">
    <property type="protein sequence ID" value="MCJ2379687.1"/>
    <property type="molecule type" value="Genomic_DNA"/>
</dbReference>
<evidence type="ECO:0000256" key="4">
    <source>
        <dbReference type="ARBA" id="ARBA00022801"/>
    </source>
</evidence>
<keyword evidence="10" id="KW-1185">Reference proteome</keyword>
<keyword evidence="5 6" id="KW-0046">Antibiotic resistance</keyword>
<dbReference type="InterPro" id="IPR000871">
    <property type="entry name" value="Beta-lactam_class-A"/>
</dbReference>
<keyword evidence="7" id="KW-0732">Signal</keyword>
<feature type="chain" id="PRO_5045488049" description="Beta-lactamase" evidence="7">
    <location>
        <begin position="26"/>
        <end position="301"/>
    </location>
</feature>
<dbReference type="InterPro" id="IPR012338">
    <property type="entry name" value="Beta-lactam/transpept-like"/>
</dbReference>
<dbReference type="PROSITE" id="PS00146">
    <property type="entry name" value="BETA_LACTAMASE_A"/>
    <property type="match status" value="1"/>
</dbReference>
<evidence type="ECO:0000256" key="7">
    <source>
        <dbReference type="SAM" id="SignalP"/>
    </source>
</evidence>
<evidence type="ECO:0000256" key="1">
    <source>
        <dbReference type="ARBA" id="ARBA00001526"/>
    </source>
</evidence>
<dbReference type="SUPFAM" id="SSF56601">
    <property type="entry name" value="beta-lactamase/transpeptidase-like"/>
    <property type="match status" value="1"/>
</dbReference>
<evidence type="ECO:0000313" key="10">
    <source>
        <dbReference type="Proteomes" id="UP001165444"/>
    </source>
</evidence>
<dbReference type="RefSeq" id="WP_243323435.1">
    <property type="nucleotide sequence ID" value="NZ_JAKZMM010000006.1"/>
</dbReference>
<feature type="signal peptide" evidence="7">
    <location>
        <begin position="1"/>
        <end position="25"/>
    </location>
</feature>
<dbReference type="Pfam" id="PF13354">
    <property type="entry name" value="Beta-lactamase2"/>
    <property type="match status" value="1"/>
</dbReference>
<dbReference type="NCBIfam" id="NF012099">
    <property type="entry name" value="SubclassA2"/>
    <property type="match status" value="1"/>
</dbReference>
<reference evidence="9 10" key="1">
    <citation type="submission" date="2022-03" db="EMBL/GenBank/DDBJ databases">
        <title>Parabacteroides sp. nov. isolated from swine feces.</title>
        <authorList>
            <person name="Bak J.E."/>
        </authorList>
    </citation>
    <scope>NUCLEOTIDE SEQUENCE [LARGE SCALE GENOMIC DNA]</scope>
    <source>
        <strain evidence="9 10">AGMB00274</strain>
    </source>
</reference>
<evidence type="ECO:0000256" key="6">
    <source>
        <dbReference type="RuleBase" id="RU361140"/>
    </source>
</evidence>
<evidence type="ECO:0000256" key="2">
    <source>
        <dbReference type="ARBA" id="ARBA00009009"/>
    </source>
</evidence>
<dbReference type="GO" id="GO:0008800">
    <property type="term" value="F:beta-lactamase activity"/>
    <property type="evidence" value="ECO:0007669"/>
    <property type="project" value="UniProtKB-EC"/>
</dbReference>
<dbReference type="Gene3D" id="3.40.710.10">
    <property type="entry name" value="DD-peptidase/beta-lactamase superfamily"/>
    <property type="match status" value="1"/>
</dbReference>
<evidence type="ECO:0000256" key="3">
    <source>
        <dbReference type="ARBA" id="ARBA00012865"/>
    </source>
</evidence>
<dbReference type="EC" id="3.5.2.6" evidence="3 6"/>
<dbReference type="PANTHER" id="PTHR35333">
    <property type="entry name" value="BETA-LACTAMASE"/>
    <property type="match status" value="1"/>
</dbReference>
<organism evidence="9 10">
    <name type="scientific">Parabacteroides faecalis</name>
    <dbReference type="NCBI Taxonomy" id="2924040"/>
    <lineage>
        <taxon>Bacteria</taxon>
        <taxon>Pseudomonadati</taxon>
        <taxon>Bacteroidota</taxon>
        <taxon>Bacteroidia</taxon>
        <taxon>Bacteroidales</taxon>
        <taxon>Tannerellaceae</taxon>
        <taxon>Parabacteroides</taxon>
    </lineage>
</organism>
<comment type="caution">
    <text evidence="9">The sequence shown here is derived from an EMBL/GenBank/DDBJ whole genome shotgun (WGS) entry which is preliminary data.</text>
</comment>
<dbReference type="NCBIfam" id="NF033103">
    <property type="entry name" value="bla_class_A"/>
    <property type="match status" value="1"/>
</dbReference>
<comment type="catalytic activity">
    <reaction evidence="1 6">
        <text>a beta-lactam + H2O = a substituted beta-amino acid</text>
        <dbReference type="Rhea" id="RHEA:20401"/>
        <dbReference type="ChEBI" id="CHEBI:15377"/>
        <dbReference type="ChEBI" id="CHEBI:35627"/>
        <dbReference type="ChEBI" id="CHEBI:140347"/>
        <dbReference type="EC" id="3.5.2.6"/>
    </reaction>
</comment>
<dbReference type="InterPro" id="IPR023650">
    <property type="entry name" value="Beta-lactam_class-A_AS"/>
</dbReference>
<gene>
    <name evidence="9" type="primary">bla</name>
    <name evidence="9" type="ORF">MUN53_03540</name>
</gene>
<evidence type="ECO:0000259" key="8">
    <source>
        <dbReference type="Pfam" id="PF13354"/>
    </source>
</evidence>
<name>A0ABT0BY38_9BACT</name>
<dbReference type="PANTHER" id="PTHR35333:SF3">
    <property type="entry name" value="BETA-LACTAMASE-TYPE TRANSPEPTIDASE FOLD CONTAINING PROTEIN"/>
    <property type="match status" value="1"/>
</dbReference>
<feature type="domain" description="Beta-lactamase class A catalytic" evidence="8">
    <location>
        <begin position="51"/>
        <end position="270"/>
    </location>
</feature>
<comment type="similarity">
    <text evidence="2 6">Belongs to the class-A beta-lactamase family.</text>
</comment>
<evidence type="ECO:0000313" key="9">
    <source>
        <dbReference type="EMBL" id="MCJ2379687.1"/>
    </source>
</evidence>
<accession>A0ABT0BY38</accession>
<keyword evidence="4 6" id="KW-0378">Hydrolase</keyword>
<dbReference type="InterPro" id="IPR045155">
    <property type="entry name" value="Beta-lactam_cat"/>
</dbReference>
<evidence type="ECO:0000256" key="5">
    <source>
        <dbReference type="ARBA" id="ARBA00023251"/>
    </source>
</evidence>
<proteinExistence type="inferred from homology"/>
<protein>
    <recommendedName>
        <fullName evidence="3 6">Beta-lactamase</fullName>
        <ecNumber evidence="3 6">3.5.2.6</ecNumber>
    </recommendedName>
</protein>
<dbReference type="PRINTS" id="PR00118">
    <property type="entry name" value="BLACTAMASEA"/>
</dbReference>